<dbReference type="Gene3D" id="1.10.8.10">
    <property type="entry name" value="DNA helicase RuvA subunit, C-terminal domain"/>
    <property type="match status" value="3"/>
</dbReference>
<dbReference type="OMA" id="SVCRLME"/>
<organism evidence="3 4">
    <name type="scientific">Drosophila erecta</name>
    <name type="common">Fruit fly</name>
    <dbReference type="NCBI Taxonomy" id="7220"/>
    <lineage>
        <taxon>Eukaryota</taxon>
        <taxon>Metazoa</taxon>
        <taxon>Ecdysozoa</taxon>
        <taxon>Arthropoda</taxon>
        <taxon>Hexapoda</taxon>
        <taxon>Insecta</taxon>
        <taxon>Pterygota</taxon>
        <taxon>Neoptera</taxon>
        <taxon>Endopterygota</taxon>
        <taxon>Diptera</taxon>
        <taxon>Brachycera</taxon>
        <taxon>Muscomorpha</taxon>
        <taxon>Ephydroidea</taxon>
        <taxon>Drosophilidae</taxon>
        <taxon>Drosophila</taxon>
        <taxon>Sophophora</taxon>
    </lineage>
</organism>
<name>B3P6I2_DROER</name>
<proteinExistence type="predicted"/>
<dbReference type="GO" id="GO:2000058">
    <property type="term" value="P:regulation of ubiquitin-dependent protein catabolic process"/>
    <property type="evidence" value="ECO:0007669"/>
    <property type="project" value="TreeGrafter"/>
</dbReference>
<dbReference type="OrthoDB" id="434245at2759"/>
<keyword evidence="4" id="KW-1185">Reference proteome</keyword>
<evidence type="ECO:0000313" key="3">
    <source>
        <dbReference type="EMBL" id="EDV53652.1"/>
    </source>
</evidence>
<dbReference type="KEGG" id="der:6554704"/>
<dbReference type="PANTHER" id="PTHR12948">
    <property type="entry name" value="NEDD8 ULTIMATE BUSTER-1 BS4 PROTEIN"/>
    <property type="match status" value="1"/>
</dbReference>
<dbReference type="PROSITE" id="PS50030">
    <property type="entry name" value="UBA"/>
    <property type="match status" value="3"/>
</dbReference>
<dbReference type="CDD" id="cd14291">
    <property type="entry name" value="UBA1_NUB1_like"/>
    <property type="match status" value="1"/>
</dbReference>
<dbReference type="SUPFAM" id="SSF46934">
    <property type="entry name" value="UBA-like"/>
    <property type="match status" value="3"/>
</dbReference>
<dbReference type="HOGENOM" id="CLU_030806_0_0_1"/>
<dbReference type="InterPro" id="IPR009060">
    <property type="entry name" value="UBA-like_sf"/>
</dbReference>
<reference evidence="3 4" key="2">
    <citation type="journal article" date="2008" name="Bioinformatics">
        <title>Assembly reconciliation.</title>
        <authorList>
            <person name="Zimin A.V."/>
            <person name="Smith D.R."/>
            <person name="Sutton G."/>
            <person name="Yorke J.A."/>
        </authorList>
    </citation>
    <scope>NUCLEOTIDE SEQUENCE [LARGE SCALE GENOMIC DNA]</scope>
    <source>
        <strain evidence="3 4">TSC#14021-0224.01</strain>
    </source>
</reference>
<accession>B3P6I2</accession>
<feature type="domain" description="UBA" evidence="2">
    <location>
        <begin position="474"/>
        <end position="514"/>
    </location>
</feature>
<dbReference type="PhylomeDB" id="B3P6I2"/>
<dbReference type="SUPFAM" id="SSF54236">
    <property type="entry name" value="Ubiquitin-like"/>
    <property type="match status" value="1"/>
</dbReference>
<feature type="domain" description="UBA" evidence="2">
    <location>
        <begin position="351"/>
        <end position="391"/>
    </location>
</feature>
<dbReference type="InterPro" id="IPR015940">
    <property type="entry name" value="UBA"/>
</dbReference>
<keyword evidence="1" id="KW-0175">Coiled coil</keyword>
<evidence type="ECO:0000313" key="4">
    <source>
        <dbReference type="Proteomes" id="UP000008711"/>
    </source>
</evidence>
<feature type="coiled-coil region" evidence="1">
    <location>
        <begin position="441"/>
        <end position="468"/>
    </location>
</feature>
<dbReference type="Proteomes" id="UP000008711">
    <property type="component" value="Unassembled WGS sequence"/>
</dbReference>
<dbReference type="SMART" id="SM00165">
    <property type="entry name" value="UBA"/>
    <property type="match status" value="3"/>
</dbReference>
<reference evidence="3 4" key="1">
    <citation type="journal article" date="2007" name="Nature">
        <title>Evolution of genes and genomes on the Drosophila phylogeny.</title>
        <authorList>
            <consortium name="Drosophila 12 Genomes Consortium"/>
            <person name="Clark A.G."/>
            <person name="Eisen M.B."/>
            <person name="Smith D.R."/>
            <person name="Bergman C.M."/>
            <person name="Oliver B."/>
            <person name="Markow T.A."/>
            <person name="Kaufman T.C."/>
            <person name="Kellis M."/>
            <person name="Gelbart W."/>
            <person name="Iyer V.N."/>
            <person name="Pollard D.A."/>
            <person name="Sackton T.B."/>
            <person name="Larracuente A.M."/>
            <person name="Singh N.D."/>
            <person name="Abad J.P."/>
            <person name="Abt D.N."/>
            <person name="Adryan B."/>
            <person name="Aguade M."/>
            <person name="Akashi H."/>
            <person name="Anderson W.W."/>
            <person name="Aquadro C.F."/>
            <person name="Ardell D.H."/>
            <person name="Arguello R."/>
            <person name="Artieri C.G."/>
            <person name="Barbash D.A."/>
            <person name="Barker D."/>
            <person name="Barsanti P."/>
            <person name="Batterham P."/>
            <person name="Batzoglou S."/>
            <person name="Begun D."/>
            <person name="Bhutkar A."/>
            <person name="Blanco E."/>
            <person name="Bosak S.A."/>
            <person name="Bradley R.K."/>
            <person name="Brand A.D."/>
            <person name="Brent M.R."/>
            <person name="Brooks A.N."/>
            <person name="Brown R.H."/>
            <person name="Butlin R.K."/>
            <person name="Caggese C."/>
            <person name="Calvi B.R."/>
            <person name="Bernardo de Carvalho A."/>
            <person name="Caspi A."/>
            <person name="Castrezana S."/>
            <person name="Celniker S.E."/>
            <person name="Chang J.L."/>
            <person name="Chapple C."/>
            <person name="Chatterji S."/>
            <person name="Chinwalla A."/>
            <person name="Civetta A."/>
            <person name="Clifton S.W."/>
            <person name="Comeron J.M."/>
            <person name="Costello J.C."/>
            <person name="Coyne J.A."/>
            <person name="Daub J."/>
            <person name="David R.G."/>
            <person name="Delcher A.L."/>
            <person name="Delehaunty K."/>
            <person name="Do C.B."/>
            <person name="Ebling H."/>
            <person name="Edwards K."/>
            <person name="Eickbush T."/>
            <person name="Evans J.D."/>
            <person name="Filipski A."/>
            <person name="Findeiss S."/>
            <person name="Freyhult E."/>
            <person name="Fulton L."/>
            <person name="Fulton R."/>
            <person name="Garcia A.C."/>
            <person name="Gardiner A."/>
            <person name="Garfield D.A."/>
            <person name="Garvin B.E."/>
            <person name="Gibson G."/>
            <person name="Gilbert D."/>
            <person name="Gnerre S."/>
            <person name="Godfrey J."/>
            <person name="Good R."/>
            <person name="Gotea V."/>
            <person name="Gravely B."/>
            <person name="Greenberg A.J."/>
            <person name="Griffiths-Jones S."/>
            <person name="Gross S."/>
            <person name="Guigo R."/>
            <person name="Gustafson E.A."/>
            <person name="Haerty W."/>
            <person name="Hahn M.W."/>
            <person name="Halligan D.L."/>
            <person name="Halpern A.L."/>
            <person name="Halter G.M."/>
            <person name="Han M.V."/>
            <person name="Heger A."/>
            <person name="Hillier L."/>
            <person name="Hinrichs A.S."/>
            <person name="Holmes I."/>
            <person name="Hoskins R.A."/>
            <person name="Hubisz M.J."/>
            <person name="Hultmark D."/>
            <person name="Huntley M.A."/>
            <person name="Jaffe D.B."/>
            <person name="Jagadeeshan S."/>
            <person name="Jeck W.R."/>
            <person name="Johnson J."/>
            <person name="Jones C.D."/>
            <person name="Jordan W.C."/>
            <person name="Karpen G.H."/>
            <person name="Kataoka E."/>
            <person name="Keightley P.D."/>
            <person name="Kheradpour P."/>
            <person name="Kirkness E.F."/>
            <person name="Koerich L.B."/>
            <person name="Kristiansen K."/>
            <person name="Kudrna D."/>
            <person name="Kulathinal R.J."/>
            <person name="Kumar S."/>
            <person name="Kwok R."/>
            <person name="Lander E."/>
            <person name="Langley C.H."/>
            <person name="Lapoint R."/>
            <person name="Lazzaro B.P."/>
            <person name="Lee S.J."/>
            <person name="Levesque L."/>
            <person name="Li R."/>
            <person name="Lin C.F."/>
            <person name="Lin M.F."/>
            <person name="Lindblad-Toh K."/>
            <person name="Llopart A."/>
            <person name="Long M."/>
            <person name="Low L."/>
            <person name="Lozovsky E."/>
            <person name="Lu J."/>
            <person name="Luo M."/>
            <person name="Machado C.A."/>
            <person name="Makalowski W."/>
            <person name="Marzo M."/>
            <person name="Matsuda M."/>
            <person name="Matzkin L."/>
            <person name="McAllister B."/>
            <person name="McBride C.S."/>
            <person name="McKernan B."/>
            <person name="McKernan K."/>
            <person name="Mendez-Lago M."/>
            <person name="Minx P."/>
            <person name="Mollenhauer M.U."/>
            <person name="Montooth K."/>
            <person name="Mount S.M."/>
            <person name="Mu X."/>
            <person name="Myers E."/>
            <person name="Negre B."/>
            <person name="Newfeld S."/>
            <person name="Nielsen R."/>
            <person name="Noor M.A."/>
            <person name="O'Grady P."/>
            <person name="Pachter L."/>
            <person name="Papaceit M."/>
            <person name="Parisi M.J."/>
            <person name="Parisi M."/>
            <person name="Parts L."/>
            <person name="Pedersen J.S."/>
            <person name="Pesole G."/>
            <person name="Phillippy A.M."/>
            <person name="Ponting C.P."/>
            <person name="Pop M."/>
            <person name="Porcelli D."/>
            <person name="Powell J.R."/>
            <person name="Prohaska S."/>
            <person name="Pruitt K."/>
            <person name="Puig M."/>
            <person name="Quesneville H."/>
            <person name="Ram K.R."/>
            <person name="Rand D."/>
            <person name="Rasmussen M.D."/>
            <person name="Reed L.K."/>
            <person name="Reenan R."/>
            <person name="Reily A."/>
            <person name="Remington K.A."/>
            <person name="Rieger T.T."/>
            <person name="Ritchie M.G."/>
            <person name="Robin C."/>
            <person name="Rogers Y.H."/>
            <person name="Rohde C."/>
            <person name="Rozas J."/>
            <person name="Rubenfield M.J."/>
            <person name="Ruiz A."/>
            <person name="Russo S."/>
            <person name="Salzberg S.L."/>
            <person name="Sanchez-Gracia A."/>
            <person name="Saranga D.J."/>
            <person name="Sato H."/>
            <person name="Schaeffer S.W."/>
            <person name="Schatz M.C."/>
            <person name="Schlenke T."/>
            <person name="Schwartz R."/>
            <person name="Segarra C."/>
            <person name="Singh R.S."/>
            <person name="Sirot L."/>
            <person name="Sirota M."/>
            <person name="Sisneros N.B."/>
            <person name="Smith C.D."/>
            <person name="Smith T.F."/>
            <person name="Spieth J."/>
            <person name="Stage D.E."/>
            <person name="Stark A."/>
            <person name="Stephan W."/>
            <person name="Strausberg R.L."/>
            <person name="Strempel S."/>
            <person name="Sturgill D."/>
            <person name="Sutton G."/>
            <person name="Sutton G.G."/>
            <person name="Tao W."/>
            <person name="Teichmann S."/>
            <person name="Tobari Y.N."/>
            <person name="Tomimura Y."/>
            <person name="Tsolas J.M."/>
            <person name="Valente V.L."/>
            <person name="Venter E."/>
            <person name="Venter J.C."/>
            <person name="Vicario S."/>
            <person name="Vieira F.G."/>
            <person name="Vilella A.J."/>
            <person name="Villasante A."/>
            <person name="Walenz B."/>
            <person name="Wang J."/>
            <person name="Wasserman M."/>
            <person name="Watts T."/>
            <person name="Wilson D."/>
            <person name="Wilson R.K."/>
            <person name="Wing R.A."/>
            <person name="Wolfner M.F."/>
            <person name="Wong A."/>
            <person name="Wong G.K."/>
            <person name="Wu C.I."/>
            <person name="Wu G."/>
            <person name="Yamamoto D."/>
            <person name="Yang H.P."/>
            <person name="Yang S.P."/>
            <person name="Yorke J.A."/>
            <person name="Yoshida K."/>
            <person name="Zdobnov E."/>
            <person name="Zhang P."/>
            <person name="Zhang Y."/>
            <person name="Zimin A.V."/>
            <person name="Baldwin J."/>
            <person name="Abdouelleil A."/>
            <person name="Abdulkadir J."/>
            <person name="Abebe A."/>
            <person name="Abera B."/>
            <person name="Abreu J."/>
            <person name="Acer S.C."/>
            <person name="Aftuck L."/>
            <person name="Alexander A."/>
            <person name="An P."/>
            <person name="Anderson E."/>
            <person name="Anderson S."/>
            <person name="Arachi H."/>
            <person name="Azer M."/>
            <person name="Bachantsang P."/>
            <person name="Barry A."/>
            <person name="Bayul T."/>
            <person name="Berlin A."/>
            <person name="Bessette D."/>
            <person name="Bloom T."/>
            <person name="Blye J."/>
            <person name="Boguslavskiy L."/>
            <person name="Bonnet C."/>
            <person name="Boukhgalter B."/>
            <person name="Bourzgui I."/>
            <person name="Brown A."/>
            <person name="Cahill P."/>
            <person name="Channer S."/>
            <person name="Cheshatsang Y."/>
            <person name="Chuda L."/>
            <person name="Citroen M."/>
            <person name="Collymore A."/>
            <person name="Cooke P."/>
            <person name="Costello M."/>
            <person name="D'Aco K."/>
            <person name="Daza R."/>
            <person name="De Haan G."/>
            <person name="DeGray S."/>
            <person name="DeMaso C."/>
            <person name="Dhargay N."/>
            <person name="Dooley K."/>
            <person name="Dooley E."/>
            <person name="Doricent M."/>
            <person name="Dorje P."/>
            <person name="Dorjee K."/>
            <person name="Dupes A."/>
            <person name="Elong R."/>
            <person name="Falk J."/>
            <person name="Farina A."/>
            <person name="Faro S."/>
            <person name="Ferguson D."/>
            <person name="Fisher S."/>
            <person name="Foley C.D."/>
            <person name="Franke A."/>
            <person name="Friedrich D."/>
            <person name="Gadbois L."/>
            <person name="Gearin G."/>
            <person name="Gearin C.R."/>
            <person name="Giannoukos G."/>
            <person name="Goode T."/>
            <person name="Graham J."/>
            <person name="Grandbois E."/>
            <person name="Grewal S."/>
            <person name="Gyaltsen K."/>
            <person name="Hafez N."/>
            <person name="Hagos B."/>
            <person name="Hall J."/>
            <person name="Henson C."/>
            <person name="Hollinger A."/>
            <person name="Honan T."/>
            <person name="Huard M.D."/>
            <person name="Hughes L."/>
            <person name="Hurhula B."/>
            <person name="Husby M.E."/>
            <person name="Kamat A."/>
            <person name="Kanga B."/>
            <person name="Kashin S."/>
            <person name="Khazanovich D."/>
            <person name="Kisner P."/>
            <person name="Lance K."/>
            <person name="Lara M."/>
            <person name="Lee W."/>
            <person name="Lennon N."/>
            <person name="Letendre F."/>
            <person name="LeVine R."/>
            <person name="Lipovsky A."/>
            <person name="Liu X."/>
            <person name="Liu J."/>
            <person name="Liu S."/>
            <person name="Lokyitsang T."/>
            <person name="Lokyitsang Y."/>
            <person name="Lubonja R."/>
            <person name="Lui A."/>
            <person name="MacDonald P."/>
            <person name="Magnisalis V."/>
            <person name="Maru K."/>
            <person name="Matthews C."/>
            <person name="McCusker W."/>
            <person name="McDonough S."/>
            <person name="Mehta T."/>
            <person name="Meldrim J."/>
            <person name="Meneus L."/>
            <person name="Mihai O."/>
            <person name="Mihalev A."/>
            <person name="Mihova T."/>
            <person name="Mittelman R."/>
            <person name="Mlenga V."/>
            <person name="Montmayeur A."/>
            <person name="Mulrain L."/>
            <person name="Navidi A."/>
            <person name="Naylor J."/>
            <person name="Negash T."/>
            <person name="Nguyen T."/>
            <person name="Nguyen N."/>
            <person name="Nicol R."/>
            <person name="Norbu C."/>
            <person name="Norbu N."/>
            <person name="Novod N."/>
            <person name="O'Neill B."/>
            <person name="Osman S."/>
            <person name="Markiewicz E."/>
            <person name="Oyono O.L."/>
            <person name="Patti C."/>
            <person name="Phunkhang P."/>
            <person name="Pierre F."/>
            <person name="Priest M."/>
            <person name="Raghuraman S."/>
            <person name="Rege F."/>
            <person name="Reyes R."/>
            <person name="Rise C."/>
            <person name="Rogov P."/>
            <person name="Ross K."/>
            <person name="Ryan E."/>
            <person name="Settipalli S."/>
            <person name="Shea T."/>
            <person name="Sherpa N."/>
            <person name="Shi L."/>
            <person name="Shih D."/>
            <person name="Sparrow T."/>
            <person name="Spaulding J."/>
            <person name="Stalker J."/>
            <person name="Stange-Thomann N."/>
            <person name="Stavropoulos S."/>
            <person name="Stone C."/>
            <person name="Strader C."/>
            <person name="Tesfaye S."/>
            <person name="Thomson T."/>
            <person name="Thoulutsang Y."/>
            <person name="Thoulutsang D."/>
            <person name="Topham K."/>
            <person name="Topping I."/>
            <person name="Tsamla T."/>
            <person name="Vassiliev H."/>
            <person name="Vo A."/>
            <person name="Wangchuk T."/>
            <person name="Wangdi T."/>
            <person name="Weiand M."/>
            <person name="Wilkinson J."/>
            <person name="Wilson A."/>
            <person name="Yadav S."/>
            <person name="Young G."/>
            <person name="Yu Q."/>
            <person name="Zembek L."/>
            <person name="Zhong D."/>
            <person name="Zimmer A."/>
            <person name="Zwirko Z."/>
            <person name="Jaffe D.B."/>
            <person name="Alvarez P."/>
            <person name="Brockman W."/>
            <person name="Butler J."/>
            <person name="Chin C."/>
            <person name="Gnerre S."/>
            <person name="Grabherr M."/>
            <person name="Kleber M."/>
            <person name="Mauceli E."/>
            <person name="MacCallum I."/>
        </authorList>
    </citation>
    <scope>NUCLEOTIDE SEQUENCE [LARGE SCALE GENOMIC DNA]</scope>
    <source>
        <strain evidence="3 4">TSC#14021-0224.01</strain>
    </source>
</reference>
<sequence>MSQINNIFIKLRARLRERDIKLWEEPYYFEEVGSIEAEMDRLARDISGELGISVSDCRIALAELQDGALRKLAARREFNDTGFATFNVRCVDRKGGTSQMLVIKCSLGGLGSDLQAEVAKKLELGDSSHVRCISGGRIINGQKTLASQGLKTNQQLMVVVSGPNDGQLHERIQRIRADLELVADADNRFMEMEDQDGRPIFLPPEENRSLLMAMSMYEVAKVAIRKENFDEALLLLLEGDELFSICNSKLLEAVDNYALINLDIVWCYLRLKNITQLTDAQRRLDICERGFFRSYGDQFMRLYSMKGPSCPERALIMRLHLLQGVLFFHQNRRDEAYEKLEEATKDFNELKVNDTELTTLVEMGYGESDARLALRSCAGQVDRAIQFIQERSDKIRDERKNSAAEKKVNQEMMDTNPGGEWVNPRSVCRLMEMGYERSLVVEALKRTKNNLDRSLDLLQRHSDELRANLAPTPPVDESLLTTLQQLGFSETSARDALEITGNSFRKSVNYLLKGFDSEAELLVVIETMTKILEVQGPSSSTSATANSTTPLVSLSTSKINMLKSVLSQAKSEVESYNAFKRFNENLAENSLHYLDLPLEQEEQILIEYKRLLEH</sequence>
<dbReference type="Pfam" id="PF00627">
    <property type="entry name" value="UBA"/>
    <property type="match status" value="3"/>
</dbReference>
<dbReference type="AlphaFoldDB" id="B3P6I2"/>
<dbReference type="CDD" id="cd17062">
    <property type="entry name" value="Ubl_NUB1"/>
    <property type="match status" value="1"/>
</dbReference>
<dbReference type="EMBL" id="CH954182">
    <property type="protein sequence ID" value="EDV53652.1"/>
    <property type="molecule type" value="Genomic_DNA"/>
</dbReference>
<gene>
    <name evidence="3" type="primary">Dere\GG11412</name>
    <name evidence="3" type="ORF">Dere_GG11412</name>
</gene>
<dbReference type="InterPro" id="IPR039749">
    <property type="entry name" value="NUB1"/>
</dbReference>
<dbReference type="Gene3D" id="3.10.20.90">
    <property type="entry name" value="Phosphatidylinositol 3-kinase Catalytic Subunit, Chain A, domain 1"/>
    <property type="match status" value="1"/>
</dbReference>
<evidence type="ECO:0000259" key="2">
    <source>
        <dbReference type="PROSITE" id="PS50030"/>
    </source>
</evidence>
<protein>
    <submittedName>
        <fullName evidence="3">GG11412</fullName>
    </submittedName>
</protein>
<dbReference type="PANTHER" id="PTHR12948:SF3">
    <property type="entry name" value="NEDD8 ULTIMATE BUSTER 1"/>
    <property type="match status" value="1"/>
</dbReference>
<dbReference type="eggNOG" id="KOG2561">
    <property type="taxonomic scope" value="Eukaryota"/>
</dbReference>
<evidence type="ECO:0000256" key="1">
    <source>
        <dbReference type="SAM" id="Coils"/>
    </source>
</evidence>
<feature type="domain" description="UBA" evidence="2">
    <location>
        <begin position="421"/>
        <end position="461"/>
    </location>
</feature>
<dbReference type="InterPro" id="IPR029071">
    <property type="entry name" value="Ubiquitin-like_domsf"/>
</dbReference>